<evidence type="ECO:0000313" key="1">
    <source>
        <dbReference type="EMBL" id="CBZ28232.1"/>
    </source>
</evidence>
<name>E9AZ35_LEIMU</name>
<reference evidence="1 2" key="1">
    <citation type="journal article" date="2011" name="Genome Res.">
        <title>Chromosome and gene copy number variation allow major structural change between species and strains of Leishmania.</title>
        <authorList>
            <person name="Rogers M.B."/>
            <person name="Hilley J.D."/>
            <person name="Dickens N.J."/>
            <person name="Wilkes J."/>
            <person name="Bates P.A."/>
            <person name="Depledge D.P."/>
            <person name="Harris D."/>
            <person name="Her Y."/>
            <person name="Herzyk P."/>
            <person name="Imamura H."/>
            <person name="Otto T.D."/>
            <person name="Sanders M."/>
            <person name="Seeger K."/>
            <person name="Dujardin J.C."/>
            <person name="Berriman M."/>
            <person name="Smith D.F."/>
            <person name="Hertz-Fowler C."/>
            <person name="Mottram J.C."/>
        </authorList>
    </citation>
    <scope>NUCLEOTIDE SEQUENCE [LARGE SCALE GENOMIC DNA]</scope>
    <source>
        <strain evidence="1 2">MHOM/GT/2001/U1103</strain>
    </source>
</reference>
<dbReference type="PhylomeDB" id="E9AZ35"/>
<dbReference type="GeneID" id="13449903"/>
<accession>E9AZ35</accession>
<dbReference type="RefSeq" id="XP_003876707.1">
    <property type="nucleotide sequence ID" value="XM_003876658.1"/>
</dbReference>
<protein>
    <submittedName>
        <fullName evidence="1">Uncharacterized protein</fullName>
    </submittedName>
</protein>
<dbReference type="AlphaFoldDB" id="E9AZ35"/>
<gene>
    <name evidence="1" type="ORF">LMXM_27_1295</name>
</gene>
<dbReference type="KEGG" id="lmi:LMXM_27_1295"/>
<keyword evidence="2" id="KW-1185">Reference proteome</keyword>
<dbReference type="EMBL" id="FR799580">
    <property type="protein sequence ID" value="CBZ28232.1"/>
    <property type="molecule type" value="Genomic_DNA"/>
</dbReference>
<proteinExistence type="predicted"/>
<dbReference type="Proteomes" id="UP000007259">
    <property type="component" value="Chromosome 27"/>
</dbReference>
<sequence>MSWPRWRTISQRWISCLVGCHSQCAHHEQRGWQARCPTRLCSNPRRRLSLCPLHRDFCCRGRADEKKKHCSSTQRCQPAPSLDDWRSRPFSAETFKSGVVTRFSSCAARVRMRCRLPCSRQTSAPTGTASV</sequence>
<evidence type="ECO:0000313" key="2">
    <source>
        <dbReference type="Proteomes" id="UP000007259"/>
    </source>
</evidence>
<organism evidence="1 2">
    <name type="scientific">Leishmania mexicana (strain MHOM/GT/2001/U1103)</name>
    <dbReference type="NCBI Taxonomy" id="929439"/>
    <lineage>
        <taxon>Eukaryota</taxon>
        <taxon>Discoba</taxon>
        <taxon>Euglenozoa</taxon>
        <taxon>Kinetoplastea</taxon>
        <taxon>Metakinetoplastina</taxon>
        <taxon>Trypanosomatida</taxon>
        <taxon>Trypanosomatidae</taxon>
        <taxon>Leishmaniinae</taxon>
        <taxon>Leishmania</taxon>
    </lineage>
</organism>
<dbReference type="VEuPathDB" id="TriTrypDB:LmxM.27.1295"/>